<organism evidence="2 3">
    <name type="scientific">Pelobates cultripes</name>
    <name type="common">Western spadefoot toad</name>
    <dbReference type="NCBI Taxonomy" id="61616"/>
    <lineage>
        <taxon>Eukaryota</taxon>
        <taxon>Metazoa</taxon>
        <taxon>Chordata</taxon>
        <taxon>Craniata</taxon>
        <taxon>Vertebrata</taxon>
        <taxon>Euteleostomi</taxon>
        <taxon>Amphibia</taxon>
        <taxon>Batrachia</taxon>
        <taxon>Anura</taxon>
        <taxon>Pelobatoidea</taxon>
        <taxon>Pelobatidae</taxon>
        <taxon>Pelobates</taxon>
    </lineage>
</organism>
<dbReference type="EMBL" id="OW240913">
    <property type="protein sequence ID" value="CAH2246151.1"/>
    <property type="molecule type" value="Genomic_DNA"/>
</dbReference>
<name>A0AAD1RAI4_PELCU</name>
<feature type="compositionally biased region" description="Polar residues" evidence="1">
    <location>
        <begin position="7"/>
        <end position="18"/>
    </location>
</feature>
<feature type="region of interest" description="Disordered" evidence="1">
    <location>
        <begin position="1"/>
        <end position="128"/>
    </location>
</feature>
<keyword evidence="3" id="KW-1185">Reference proteome</keyword>
<feature type="compositionally biased region" description="Polar residues" evidence="1">
    <location>
        <begin position="72"/>
        <end position="83"/>
    </location>
</feature>
<gene>
    <name evidence="2" type="ORF">PECUL_23A006049</name>
</gene>
<evidence type="ECO:0000256" key="1">
    <source>
        <dbReference type="SAM" id="MobiDB-lite"/>
    </source>
</evidence>
<accession>A0AAD1RAI4</accession>
<feature type="compositionally biased region" description="Basic residues" evidence="1">
    <location>
        <begin position="42"/>
        <end position="61"/>
    </location>
</feature>
<reference evidence="2" key="1">
    <citation type="submission" date="2022-03" db="EMBL/GenBank/DDBJ databases">
        <authorList>
            <person name="Alioto T."/>
            <person name="Alioto T."/>
            <person name="Gomez Garrido J."/>
        </authorList>
    </citation>
    <scope>NUCLEOTIDE SEQUENCE</scope>
</reference>
<feature type="compositionally biased region" description="Polar residues" evidence="1">
    <location>
        <begin position="97"/>
        <end position="106"/>
    </location>
</feature>
<evidence type="ECO:0000313" key="3">
    <source>
        <dbReference type="Proteomes" id="UP001295444"/>
    </source>
</evidence>
<proteinExistence type="predicted"/>
<sequence>MPYSMPFGQNWTAQQPNIPENHPHREKPARPCHNSAGLHLNKASRWRQKGRPLHPARKLTRMNRAAEPAQRRPQTPSNTSKKQQPAKYLQRSRPHSQHQTQTNPQRSWEPPTTMPPPKATNTSPHAAGQMGLKLGLKQLDFGML</sequence>
<dbReference type="AlphaFoldDB" id="A0AAD1RAI4"/>
<evidence type="ECO:0000313" key="2">
    <source>
        <dbReference type="EMBL" id="CAH2246151.1"/>
    </source>
</evidence>
<dbReference type="Proteomes" id="UP001295444">
    <property type="component" value="Chromosome 02"/>
</dbReference>
<protein>
    <submittedName>
        <fullName evidence="2">Uncharacterized protein</fullName>
    </submittedName>
</protein>